<feature type="compositionally biased region" description="Basic and acidic residues" evidence="2">
    <location>
        <begin position="151"/>
        <end position="170"/>
    </location>
</feature>
<feature type="region of interest" description="Disordered" evidence="2">
    <location>
        <begin position="24"/>
        <end position="51"/>
    </location>
</feature>
<feature type="transmembrane region" description="Helical" evidence="3">
    <location>
        <begin position="54"/>
        <end position="75"/>
    </location>
</feature>
<feature type="compositionally biased region" description="Basic and acidic residues" evidence="2">
    <location>
        <begin position="41"/>
        <end position="51"/>
    </location>
</feature>
<reference evidence="4" key="1">
    <citation type="submission" date="2019-01" db="EMBL/GenBank/DDBJ databases">
        <title>Draft genome sequences of three monokaryotic isolates of the white-rot basidiomycete fungus Dichomitus squalens.</title>
        <authorList>
            <consortium name="DOE Joint Genome Institute"/>
            <person name="Lopez S.C."/>
            <person name="Andreopoulos B."/>
            <person name="Pangilinan J."/>
            <person name="Lipzen A."/>
            <person name="Riley R."/>
            <person name="Ahrendt S."/>
            <person name="Ng V."/>
            <person name="Barry K."/>
            <person name="Daum C."/>
            <person name="Grigoriev I.V."/>
            <person name="Hilden K.S."/>
            <person name="Makela M.R."/>
            <person name="de Vries R.P."/>
        </authorList>
    </citation>
    <scope>NUCLEOTIDE SEQUENCE [LARGE SCALE GENOMIC DNA]</scope>
    <source>
        <strain evidence="4">OM18370.1</strain>
    </source>
</reference>
<feature type="transmembrane region" description="Helical" evidence="3">
    <location>
        <begin position="208"/>
        <end position="227"/>
    </location>
</feature>
<gene>
    <name evidence="4" type="ORF">BD311DRAFT_807973</name>
</gene>
<keyword evidence="3" id="KW-0472">Membrane</keyword>
<name>A0A4Q9MLY6_9APHY</name>
<dbReference type="GO" id="GO:0000329">
    <property type="term" value="C:fungal-type vacuole membrane"/>
    <property type="evidence" value="ECO:0007669"/>
    <property type="project" value="TreeGrafter"/>
</dbReference>
<sequence>MCGCLRSSVGAQNDEVGTQIDDLEVETQNDDSKLGTQTGKDGPDEPSHENCPHWVHAGIIVVAMAFMGVTAEFLVSTAEEILEVTDIQTEWFGLILLPLVSFSADGTAEIWRFFVDIWRYRHQHPPAKEQAANSEQQAENPEGQAPNPSSKDPEKGKVERKKPSWDDPSRISKLAHGRPIDLSIQFGLGWMPLLVLLGWFSGKPMHLLFDYFEVGVLFGACLLMNYVTIDAKTNMSEGVTMVSFYVMIAAAAWWYPGQPHVAEMLACPFNVATAVAHSTNVTS</sequence>
<keyword evidence="1" id="KW-0406">Ion transport</keyword>
<organism evidence="4">
    <name type="scientific">Dichomitus squalens</name>
    <dbReference type="NCBI Taxonomy" id="114155"/>
    <lineage>
        <taxon>Eukaryota</taxon>
        <taxon>Fungi</taxon>
        <taxon>Dikarya</taxon>
        <taxon>Basidiomycota</taxon>
        <taxon>Agaricomycotina</taxon>
        <taxon>Agaricomycetes</taxon>
        <taxon>Polyporales</taxon>
        <taxon>Polyporaceae</taxon>
        <taxon>Dichomitus</taxon>
    </lineage>
</organism>
<dbReference type="EMBL" id="ML143436">
    <property type="protein sequence ID" value="TBU27141.1"/>
    <property type="molecule type" value="Genomic_DNA"/>
</dbReference>
<dbReference type="Proteomes" id="UP000292957">
    <property type="component" value="Unassembled WGS sequence"/>
</dbReference>
<dbReference type="AlphaFoldDB" id="A0A4Q9MLY6"/>
<keyword evidence="1" id="KW-0813">Transport</keyword>
<feature type="transmembrane region" description="Helical" evidence="3">
    <location>
        <begin position="239"/>
        <end position="255"/>
    </location>
</feature>
<accession>A0A4Q9MLY6</accession>
<dbReference type="GO" id="GO:0006874">
    <property type="term" value="P:intracellular calcium ion homeostasis"/>
    <property type="evidence" value="ECO:0007669"/>
    <property type="project" value="TreeGrafter"/>
</dbReference>
<feature type="region of interest" description="Disordered" evidence="2">
    <location>
        <begin position="126"/>
        <end position="170"/>
    </location>
</feature>
<keyword evidence="3" id="KW-1133">Transmembrane helix</keyword>
<feature type="transmembrane region" description="Helical" evidence="3">
    <location>
        <begin position="182"/>
        <end position="202"/>
    </location>
</feature>
<keyword evidence="3" id="KW-0812">Transmembrane</keyword>
<dbReference type="PANTHER" id="PTHR31503">
    <property type="entry name" value="VACUOLAR CALCIUM ION TRANSPORTER"/>
    <property type="match status" value="1"/>
</dbReference>
<evidence type="ECO:0000313" key="4">
    <source>
        <dbReference type="EMBL" id="TBU27141.1"/>
    </source>
</evidence>
<evidence type="ECO:0008006" key="5">
    <source>
        <dbReference type="Google" id="ProtNLM"/>
    </source>
</evidence>
<evidence type="ECO:0000256" key="2">
    <source>
        <dbReference type="SAM" id="MobiDB-lite"/>
    </source>
</evidence>
<dbReference type="PANTHER" id="PTHR31503:SF22">
    <property type="entry name" value="VACUOLAR CALCIUM ION TRANSPORTER"/>
    <property type="match status" value="1"/>
</dbReference>
<evidence type="ECO:0000256" key="3">
    <source>
        <dbReference type="SAM" id="Phobius"/>
    </source>
</evidence>
<dbReference type="InterPro" id="IPR004713">
    <property type="entry name" value="CaH_exchang"/>
</dbReference>
<dbReference type="OrthoDB" id="1699231at2759"/>
<evidence type="ECO:0000256" key="1">
    <source>
        <dbReference type="ARBA" id="ARBA00023065"/>
    </source>
</evidence>
<dbReference type="GO" id="GO:0015369">
    <property type="term" value="F:calcium:proton antiporter activity"/>
    <property type="evidence" value="ECO:0007669"/>
    <property type="project" value="TreeGrafter"/>
</dbReference>
<protein>
    <recommendedName>
        <fullName evidence="5">Sodium/calcium exchanger membrane region domain-containing protein</fullName>
    </recommendedName>
</protein>
<proteinExistence type="predicted"/>